<dbReference type="Proteomes" id="UP001642483">
    <property type="component" value="Unassembled WGS sequence"/>
</dbReference>
<keyword evidence="4 9" id="KW-0812">Transmembrane</keyword>
<accession>A0ABP0F7L2</accession>
<evidence type="ECO:0000256" key="2">
    <source>
        <dbReference type="ARBA" id="ARBA00006339"/>
    </source>
</evidence>
<name>A0ABP0F7L2_CLALP</name>
<evidence type="ECO:0000256" key="7">
    <source>
        <dbReference type="ARBA" id="ARBA00023136"/>
    </source>
</evidence>
<evidence type="ECO:0000256" key="4">
    <source>
        <dbReference type="ARBA" id="ARBA00022692"/>
    </source>
</evidence>
<evidence type="ECO:0000313" key="11">
    <source>
        <dbReference type="Proteomes" id="UP001642483"/>
    </source>
</evidence>
<proteinExistence type="inferred from homology"/>
<keyword evidence="8 9" id="KW-0325">Glycoprotein</keyword>
<dbReference type="EMBL" id="CAWYQH010000024">
    <property type="protein sequence ID" value="CAK8675704.1"/>
    <property type="molecule type" value="Genomic_DNA"/>
</dbReference>
<evidence type="ECO:0000256" key="6">
    <source>
        <dbReference type="ARBA" id="ARBA00023034"/>
    </source>
</evidence>
<keyword evidence="9" id="KW-0119">Carbohydrate metabolism</keyword>
<reference evidence="10 11" key="1">
    <citation type="submission" date="2024-02" db="EMBL/GenBank/DDBJ databases">
        <authorList>
            <person name="Daric V."/>
            <person name="Darras S."/>
        </authorList>
    </citation>
    <scope>NUCLEOTIDE SEQUENCE [LARGE SCALE GENOMIC DNA]</scope>
</reference>
<dbReference type="InterPro" id="IPR005331">
    <property type="entry name" value="Sulfotransferase"/>
</dbReference>
<evidence type="ECO:0000256" key="5">
    <source>
        <dbReference type="ARBA" id="ARBA00022989"/>
    </source>
</evidence>
<evidence type="ECO:0000256" key="3">
    <source>
        <dbReference type="ARBA" id="ARBA00022679"/>
    </source>
</evidence>
<dbReference type="EC" id="2.8.2.-" evidence="9"/>
<feature type="transmembrane region" description="Helical" evidence="9">
    <location>
        <begin position="12"/>
        <end position="30"/>
    </location>
</feature>
<keyword evidence="3 9" id="KW-0808">Transferase</keyword>
<organism evidence="10 11">
    <name type="scientific">Clavelina lepadiformis</name>
    <name type="common">Light-bulb sea squirt</name>
    <name type="synonym">Ascidia lepadiformis</name>
    <dbReference type="NCBI Taxonomy" id="159417"/>
    <lineage>
        <taxon>Eukaryota</taxon>
        <taxon>Metazoa</taxon>
        <taxon>Chordata</taxon>
        <taxon>Tunicata</taxon>
        <taxon>Ascidiacea</taxon>
        <taxon>Aplousobranchia</taxon>
        <taxon>Clavelinidae</taxon>
        <taxon>Clavelina</taxon>
    </lineage>
</organism>
<dbReference type="PANTHER" id="PTHR12137:SF54">
    <property type="entry name" value="CARBOHYDRATE SULFOTRANSFERASE"/>
    <property type="match status" value="1"/>
</dbReference>
<keyword evidence="9" id="KW-0735">Signal-anchor</keyword>
<comment type="caution">
    <text evidence="10">The sequence shown here is derived from an EMBL/GenBank/DDBJ whole genome shotgun (WGS) entry which is preliminary data.</text>
</comment>
<protein>
    <recommendedName>
        <fullName evidence="9">Carbohydrate sulfotransferase</fullName>
        <ecNumber evidence="9">2.8.2.-</ecNumber>
    </recommendedName>
</protein>
<dbReference type="PANTHER" id="PTHR12137">
    <property type="entry name" value="CARBOHYDRATE SULFOTRANSFERASE"/>
    <property type="match status" value="1"/>
</dbReference>
<dbReference type="InterPro" id="IPR018011">
    <property type="entry name" value="Carb_sulfotrans_8-10"/>
</dbReference>
<keyword evidence="5 9" id="KW-1133">Transmembrane helix</keyword>
<evidence type="ECO:0000256" key="9">
    <source>
        <dbReference type="RuleBase" id="RU364020"/>
    </source>
</evidence>
<gene>
    <name evidence="10" type="ORF">CVLEPA_LOCUS5249</name>
</gene>
<evidence type="ECO:0000256" key="8">
    <source>
        <dbReference type="ARBA" id="ARBA00023180"/>
    </source>
</evidence>
<keyword evidence="7 9" id="KW-0472">Membrane</keyword>
<dbReference type="Pfam" id="PF03567">
    <property type="entry name" value="Sulfotransfer_2"/>
    <property type="match status" value="1"/>
</dbReference>
<comment type="subcellular location">
    <subcellularLocation>
        <location evidence="1 9">Golgi apparatus membrane</location>
        <topology evidence="1 9">Single-pass type II membrane protein</topology>
    </subcellularLocation>
</comment>
<keyword evidence="11" id="KW-1185">Reference proteome</keyword>
<evidence type="ECO:0000313" key="10">
    <source>
        <dbReference type="EMBL" id="CAK8675704.1"/>
    </source>
</evidence>
<sequence>MLYRGFINLKKAFLLVLAVTFILILILNTWSQFAVVAKRRNFVLNKERMLPFAQASNSMTVHTSDNIGYTEDMFIANMAERMQQRKAQLKQACESLGLHEDEKRLLRINFSKEYKFAYCYIPKVGTTHMKGVLMELNGHTNWTPDDVHILTAKRYLFKGENLPESFRNFIKLIVVRHPYERIISSYNDKVANPQEKKFIERSGMILEKYGSQSRQSDGNNQDVTSGVENHWNSFNSICQPCAIDYDVIAHLETIDDDSRYLLRLIGAPKHIQYSEGYGVSGKSKTAQKNLTASYLRKLDILKRQKLYQAFEADFLLFNYSPDVQL</sequence>
<evidence type="ECO:0000256" key="1">
    <source>
        <dbReference type="ARBA" id="ARBA00004323"/>
    </source>
</evidence>
<comment type="similarity">
    <text evidence="2 9">Belongs to the sulfotransferase 2 family.</text>
</comment>
<keyword evidence="6 9" id="KW-0333">Golgi apparatus</keyword>